<evidence type="ECO:0000313" key="2">
    <source>
        <dbReference type="EMBL" id="GJU03529.1"/>
    </source>
</evidence>
<accession>A0ABQ5ITN5</accession>
<dbReference type="Proteomes" id="UP001151760">
    <property type="component" value="Unassembled WGS sequence"/>
</dbReference>
<feature type="compositionally biased region" description="Low complexity" evidence="1">
    <location>
        <begin position="41"/>
        <end position="64"/>
    </location>
</feature>
<sequence>MFDEYFKHLSSVVSTAVSAATLPPQDTACGASSSTTIDQYSPSPTTSRTTETKTTPNQSTNIEETNNEDEDAKFDSDTFINLFAPPITSSTKSSSRIGFAAALAVLITGASQSRQHGRSESIPPILAGSWEQIPNDDIK</sequence>
<organism evidence="2 3">
    <name type="scientific">Tanacetum coccineum</name>
    <dbReference type="NCBI Taxonomy" id="301880"/>
    <lineage>
        <taxon>Eukaryota</taxon>
        <taxon>Viridiplantae</taxon>
        <taxon>Streptophyta</taxon>
        <taxon>Embryophyta</taxon>
        <taxon>Tracheophyta</taxon>
        <taxon>Spermatophyta</taxon>
        <taxon>Magnoliopsida</taxon>
        <taxon>eudicotyledons</taxon>
        <taxon>Gunneridae</taxon>
        <taxon>Pentapetalae</taxon>
        <taxon>asterids</taxon>
        <taxon>campanulids</taxon>
        <taxon>Asterales</taxon>
        <taxon>Asteraceae</taxon>
        <taxon>Asteroideae</taxon>
        <taxon>Anthemideae</taxon>
        <taxon>Anthemidinae</taxon>
        <taxon>Tanacetum</taxon>
    </lineage>
</organism>
<name>A0ABQ5ITN5_9ASTR</name>
<gene>
    <name evidence="2" type="ORF">Tco_1113867</name>
</gene>
<evidence type="ECO:0000256" key="1">
    <source>
        <dbReference type="SAM" id="MobiDB-lite"/>
    </source>
</evidence>
<reference evidence="2" key="2">
    <citation type="submission" date="2022-01" db="EMBL/GenBank/DDBJ databases">
        <authorList>
            <person name="Yamashiro T."/>
            <person name="Shiraishi A."/>
            <person name="Satake H."/>
            <person name="Nakayama K."/>
        </authorList>
    </citation>
    <scope>NUCLEOTIDE SEQUENCE</scope>
</reference>
<reference evidence="2" key="1">
    <citation type="journal article" date="2022" name="Int. J. Mol. Sci.">
        <title>Draft Genome of Tanacetum Coccineum: Genomic Comparison of Closely Related Tanacetum-Family Plants.</title>
        <authorList>
            <person name="Yamashiro T."/>
            <person name="Shiraishi A."/>
            <person name="Nakayama K."/>
            <person name="Satake H."/>
        </authorList>
    </citation>
    <scope>NUCLEOTIDE SEQUENCE</scope>
</reference>
<feature type="compositionally biased region" description="Polar residues" evidence="1">
    <location>
        <begin position="30"/>
        <end position="40"/>
    </location>
</feature>
<feature type="region of interest" description="Disordered" evidence="1">
    <location>
        <begin position="110"/>
        <end position="139"/>
    </location>
</feature>
<feature type="region of interest" description="Disordered" evidence="1">
    <location>
        <begin position="23"/>
        <end position="71"/>
    </location>
</feature>
<protein>
    <submittedName>
        <fullName evidence="2">Uncharacterized protein</fullName>
    </submittedName>
</protein>
<dbReference type="EMBL" id="BQNB010021162">
    <property type="protein sequence ID" value="GJU03529.1"/>
    <property type="molecule type" value="Genomic_DNA"/>
</dbReference>
<comment type="caution">
    <text evidence="2">The sequence shown here is derived from an EMBL/GenBank/DDBJ whole genome shotgun (WGS) entry which is preliminary data.</text>
</comment>
<proteinExistence type="predicted"/>
<keyword evidence="3" id="KW-1185">Reference proteome</keyword>
<evidence type="ECO:0000313" key="3">
    <source>
        <dbReference type="Proteomes" id="UP001151760"/>
    </source>
</evidence>